<dbReference type="InterPro" id="IPR004843">
    <property type="entry name" value="Calcineurin-like_PHP"/>
</dbReference>
<evidence type="ECO:0000313" key="5">
    <source>
        <dbReference type="Proteomes" id="UP000008743"/>
    </source>
</evidence>
<organism evidence="4 5">
    <name type="scientific">Capsaspora owczarzaki (strain ATCC 30864)</name>
    <dbReference type="NCBI Taxonomy" id="595528"/>
    <lineage>
        <taxon>Eukaryota</taxon>
        <taxon>Filasterea</taxon>
        <taxon>Capsaspora</taxon>
    </lineage>
</organism>
<feature type="transmembrane region" description="Helical" evidence="2">
    <location>
        <begin position="157"/>
        <end position="180"/>
    </location>
</feature>
<dbReference type="AlphaFoldDB" id="A0A0D2WI19"/>
<keyword evidence="2" id="KW-0472">Membrane</keyword>
<keyword evidence="2" id="KW-0812">Transmembrane</keyword>
<feature type="transmembrane region" description="Helical" evidence="2">
    <location>
        <begin position="333"/>
        <end position="353"/>
    </location>
</feature>
<feature type="transmembrane region" description="Helical" evidence="2">
    <location>
        <begin position="54"/>
        <end position="75"/>
    </location>
</feature>
<feature type="transmembrane region" description="Helical" evidence="2">
    <location>
        <begin position="118"/>
        <end position="137"/>
    </location>
</feature>
<evidence type="ECO:0000313" key="4">
    <source>
        <dbReference type="EMBL" id="KJE88513.1"/>
    </source>
</evidence>
<dbReference type="Gene3D" id="3.60.21.10">
    <property type="match status" value="1"/>
</dbReference>
<feature type="domain" description="Calcineurin-like phosphoesterase" evidence="3">
    <location>
        <begin position="380"/>
        <end position="550"/>
    </location>
</feature>
<dbReference type="EMBL" id="KE346360">
    <property type="protein sequence ID" value="KJE88513.1"/>
    <property type="molecule type" value="Genomic_DNA"/>
</dbReference>
<gene>
    <name evidence="4" type="ORF">CAOG_000161</name>
</gene>
<feature type="region of interest" description="Disordered" evidence="1">
    <location>
        <begin position="274"/>
        <end position="303"/>
    </location>
</feature>
<dbReference type="InParanoid" id="A0A0D2WI19"/>
<dbReference type="eggNOG" id="ENOG502QRHG">
    <property type="taxonomic scope" value="Eukaryota"/>
</dbReference>
<dbReference type="SUPFAM" id="SSF56300">
    <property type="entry name" value="Metallo-dependent phosphatases"/>
    <property type="match status" value="1"/>
</dbReference>
<dbReference type="PhylomeDB" id="A0A0D2WI19"/>
<dbReference type="OrthoDB" id="783096at2759"/>
<dbReference type="PANTHER" id="PTHR31302">
    <property type="entry name" value="TRANSMEMBRANE PROTEIN WITH METALLOPHOSPHOESTERASE DOMAIN-RELATED"/>
    <property type="match status" value="1"/>
</dbReference>
<feature type="transmembrane region" description="Helical" evidence="2">
    <location>
        <begin position="81"/>
        <end position="98"/>
    </location>
</feature>
<proteinExistence type="predicted"/>
<accession>A0A0D2WI19</accession>
<keyword evidence="2" id="KW-1133">Transmembrane helix</keyword>
<dbReference type="InterPro" id="IPR029052">
    <property type="entry name" value="Metallo-depent_PP-like"/>
</dbReference>
<dbReference type="Pfam" id="PF00149">
    <property type="entry name" value="Metallophos"/>
    <property type="match status" value="1"/>
</dbReference>
<evidence type="ECO:0000256" key="2">
    <source>
        <dbReference type="SAM" id="Phobius"/>
    </source>
</evidence>
<name>A0A0D2WI19_CAPO3</name>
<reference evidence="5" key="1">
    <citation type="submission" date="2011-02" db="EMBL/GenBank/DDBJ databases">
        <title>The Genome Sequence of Capsaspora owczarzaki ATCC 30864.</title>
        <authorList>
            <person name="Russ C."/>
            <person name="Cuomo C."/>
            <person name="Burger G."/>
            <person name="Gray M.W."/>
            <person name="Holland P.W.H."/>
            <person name="King N."/>
            <person name="Lang F.B.F."/>
            <person name="Roger A.J."/>
            <person name="Ruiz-Trillo I."/>
            <person name="Young S.K."/>
            <person name="Zeng Q."/>
            <person name="Gargeya S."/>
            <person name="Alvarado L."/>
            <person name="Berlin A."/>
            <person name="Chapman S.B."/>
            <person name="Chen Z."/>
            <person name="Freedman E."/>
            <person name="Gellesch M."/>
            <person name="Goldberg J."/>
            <person name="Griggs A."/>
            <person name="Gujja S."/>
            <person name="Heilman E."/>
            <person name="Heiman D."/>
            <person name="Howarth C."/>
            <person name="Mehta T."/>
            <person name="Neiman D."/>
            <person name="Pearson M."/>
            <person name="Roberts A."/>
            <person name="Saif S."/>
            <person name="Shea T."/>
            <person name="Shenoy N."/>
            <person name="Sisk P."/>
            <person name="Stolte C."/>
            <person name="Sykes S."/>
            <person name="White J."/>
            <person name="Yandava C."/>
            <person name="Haas B."/>
            <person name="Nusbaum C."/>
            <person name="Birren B."/>
        </authorList>
    </citation>
    <scope>NUCLEOTIDE SEQUENCE</scope>
    <source>
        <strain evidence="5">ATCC 30864</strain>
    </source>
</reference>
<dbReference type="Proteomes" id="UP000008743">
    <property type="component" value="Unassembled WGS sequence"/>
</dbReference>
<dbReference type="CDD" id="cd07385">
    <property type="entry name" value="MPP_YkuE_C"/>
    <property type="match status" value="1"/>
</dbReference>
<evidence type="ECO:0000256" key="1">
    <source>
        <dbReference type="SAM" id="MobiDB-lite"/>
    </source>
</evidence>
<protein>
    <submittedName>
        <fullName evidence="4">Metallophosphoesterase</fullName>
    </submittedName>
</protein>
<sequence length="664" mass="70385">MSDPQSSASAAAAAAVVATQPRAQLLNDAAAAIQSAPRKLRLRITRITRQGLPWFEWIVIGMGIGAFELYLYSLPPPQRRFAFQVQLLVFIVAILLLVNRYIWRRLILDTRLAATKFAFARVLLGVFSVLVVLSFPLGRIHVYSEPGLLTLVAYSCLGTFFLLLTSVALTDLVFLVALAVRPINTHIRSPSDLSAIDLSDTPGAAISPPLLGNGHQQAAGLLNGAAATTADSNASGTLAKQSAAASAADEFGHSYGPGSYLDAAAAAAASATNGSLSGEESGASNSAHAAAANSSSRSGGSATLNSVVGRRRRFAGTTHTVKKMLEGSRVATARVKAAVSVLLALSLSSYSLYTAMQPPILVELELTLQRLPPVFDGLVLVQISDIHLGPTIGKSFLNSVVDRVNALDPDIVLISGDLVDAHISLIRDATLPLTRLRPRIGTYYSTGNHEYVHGDVDDTLAQLASTGVHILRNDRAQIFDPAGSGEYLYVAGVDDISSGAYGLESHGHDMIKALRGINPSKEVVMIAHQPRSIFPAADLGVGLILNGHCHGNGQFAPFFIPTYIANWGYVAGLYEVKGRIPQPDTDTDMDGTPDTVVGEIVEEGIEGHKVAKLGTKSARTFGQDIEHTMYAYVNSGTGHWGPPMRLLSTSEITRITLRSAQAGN</sequence>
<dbReference type="PANTHER" id="PTHR31302:SF0">
    <property type="entry name" value="TRANSMEMBRANE PROTEIN WITH METALLOPHOSPHOESTERASE DOMAIN"/>
    <property type="match status" value="1"/>
</dbReference>
<evidence type="ECO:0000259" key="3">
    <source>
        <dbReference type="Pfam" id="PF00149"/>
    </source>
</evidence>
<dbReference type="InterPro" id="IPR051158">
    <property type="entry name" value="Metallophosphoesterase_sf"/>
</dbReference>
<keyword evidence="5" id="KW-1185">Reference proteome</keyword>
<dbReference type="GO" id="GO:0016787">
    <property type="term" value="F:hydrolase activity"/>
    <property type="evidence" value="ECO:0007669"/>
    <property type="project" value="InterPro"/>
</dbReference>